<dbReference type="AlphaFoldDB" id="A0A1Q8BU55"/>
<dbReference type="RefSeq" id="WP_075130433.1">
    <property type="nucleotide sequence ID" value="NZ_MSIE01000133.1"/>
</dbReference>
<evidence type="ECO:0000313" key="6">
    <source>
        <dbReference type="Proteomes" id="UP000185596"/>
    </source>
</evidence>
<dbReference type="SUPFAM" id="SSF51735">
    <property type="entry name" value="NAD(P)-binding Rossmann-fold domains"/>
    <property type="match status" value="1"/>
</dbReference>
<accession>A0A1Q8BU55</accession>
<organism evidence="5 6">
    <name type="scientific">Actinophytocola xanthii</name>
    <dbReference type="NCBI Taxonomy" id="1912961"/>
    <lineage>
        <taxon>Bacteria</taxon>
        <taxon>Bacillati</taxon>
        <taxon>Actinomycetota</taxon>
        <taxon>Actinomycetes</taxon>
        <taxon>Pseudonocardiales</taxon>
        <taxon>Pseudonocardiaceae</taxon>
    </lineage>
</organism>
<dbReference type="SUPFAM" id="SSF55347">
    <property type="entry name" value="Glyceraldehyde-3-phosphate dehydrogenase-like, C-terminal domain"/>
    <property type="match status" value="1"/>
</dbReference>
<comment type="caution">
    <text evidence="5">The sequence shown here is derived from an EMBL/GenBank/DDBJ whole genome shotgun (WGS) entry which is preliminary data.</text>
</comment>
<dbReference type="InterPro" id="IPR036291">
    <property type="entry name" value="NAD(P)-bd_dom_sf"/>
</dbReference>
<evidence type="ECO:0000256" key="1">
    <source>
        <dbReference type="ARBA" id="ARBA00010928"/>
    </source>
</evidence>
<dbReference type="PANTHER" id="PTHR22604:SF105">
    <property type="entry name" value="TRANS-1,2-DIHYDROBENZENE-1,2-DIOL DEHYDROGENASE"/>
    <property type="match status" value="1"/>
</dbReference>
<protein>
    <submittedName>
        <fullName evidence="5">Uncharacterized protein</fullName>
    </submittedName>
</protein>
<dbReference type="Gene3D" id="3.40.50.720">
    <property type="entry name" value="NAD(P)-binding Rossmann-like Domain"/>
    <property type="match status" value="1"/>
</dbReference>
<dbReference type="InterPro" id="IPR000683">
    <property type="entry name" value="Gfo/Idh/MocA-like_OxRdtase_N"/>
</dbReference>
<dbReference type="STRING" id="1912961.BU204_36895"/>
<dbReference type="InterPro" id="IPR055170">
    <property type="entry name" value="GFO_IDH_MocA-like_dom"/>
</dbReference>
<proteinExistence type="inferred from homology"/>
<dbReference type="GO" id="GO:0016491">
    <property type="term" value="F:oxidoreductase activity"/>
    <property type="evidence" value="ECO:0007669"/>
    <property type="project" value="UniProtKB-KW"/>
</dbReference>
<dbReference type="PANTHER" id="PTHR22604">
    <property type="entry name" value="OXIDOREDUCTASES"/>
    <property type="match status" value="1"/>
</dbReference>
<dbReference type="OrthoDB" id="9815825at2"/>
<evidence type="ECO:0000259" key="4">
    <source>
        <dbReference type="Pfam" id="PF22725"/>
    </source>
</evidence>
<keyword evidence="6" id="KW-1185">Reference proteome</keyword>
<feature type="domain" description="GFO/IDH/MocA-like oxidoreductase" evidence="4">
    <location>
        <begin position="139"/>
        <end position="254"/>
    </location>
</feature>
<dbReference type="Pfam" id="PF22725">
    <property type="entry name" value="GFO_IDH_MocA_C3"/>
    <property type="match status" value="1"/>
</dbReference>
<dbReference type="Pfam" id="PF01408">
    <property type="entry name" value="GFO_IDH_MocA"/>
    <property type="match status" value="1"/>
</dbReference>
<sequence length="343" mass="36184">MSEGMIRLGVLGCGSIARRFLPWFAEHPALRVTAVASRDRARAADLVGSLGGAGAGTDAVEGYARLLARDDVDAVYICLPTGLHADWSLRAIQAGRHVLVEKAMATRYAEAAAMTAAAEAAGLQLWENRMFTHHGQHDRVRRLVAEGAVGTPRVVASGMAIPPRPAGDIRLSRPLGGGALLDTGFYALHGALLFLDQNVEVVGASLVGGVEPDDVDLGGAALLRDGAGLLAHTTFGFQHSSRSYYELWGSEGRLVVERAFTTPADLAPVVTLERGGHVERLGWPPENPFAAFLTAFGAAVRGELDGGPQADTGLRGARLLEAVRQSAARPAPLRPPRTRSEIS</sequence>
<evidence type="ECO:0000259" key="3">
    <source>
        <dbReference type="Pfam" id="PF01408"/>
    </source>
</evidence>
<feature type="domain" description="Gfo/Idh/MocA-like oxidoreductase N-terminal" evidence="3">
    <location>
        <begin position="6"/>
        <end position="127"/>
    </location>
</feature>
<evidence type="ECO:0000256" key="2">
    <source>
        <dbReference type="ARBA" id="ARBA00023002"/>
    </source>
</evidence>
<keyword evidence="2" id="KW-0560">Oxidoreductase</keyword>
<name>A0A1Q8BU55_9PSEU</name>
<dbReference type="GO" id="GO:0000166">
    <property type="term" value="F:nucleotide binding"/>
    <property type="evidence" value="ECO:0007669"/>
    <property type="project" value="InterPro"/>
</dbReference>
<evidence type="ECO:0000313" key="5">
    <source>
        <dbReference type="EMBL" id="OLF05655.1"/>
    </source>
</evidence>
<dbReference type="EMBL" id="MSIE01000133">
    <property type="protein sequence ID" value="OLF05655.1"/>
    <property type="molecule type" value="Genomic_DNA"/>
</dbReference>
<reference evidence="5 6" key="1">
    <citation type="submission" date="2016-12" db="EMBL/GenBank/DDBJ databases">
        <title>The draft genome sequence of Actinophytocola sp. 11-183.</title>
        <authorList>
            <person name="Wang W."/>
            <person name="Yuan L."/>
        </authorList>
    </citation>
    <scope>NUCLEOTIDE SEQUENCE [LARGE SCALE GENOMIC DNA]</scope>
    <source>
        <strain evidence="5 6">11-183</strain>
    </source>
</reference>
<dbReference type="InterPro" id="IPR050984">
    <property type="entry name" value="Gfo/Idh/MocA_domain"/>
</dbReference>
<comment type="similarity">
    <text evidence="1">Belongs to the Gfo/Idh/MocA family.</text>
</comment>
<gene>
    <name evidence="5" type="ORF">BU204_36895</name>
</gene>
<dbReference type="Gene3D" id="3.30.360.10">
    <property type="entry name" value="Dihydrodipicolinate Reductase, domain 2"/>
    <property type="match status" value="1"/>
</dbReference>
<dbReference type="Proteomes" id="UP000185596">
    <property type="component" value="Unassembled WGS sequence"/>
</dbReference>